<feature type="region of interest" description="Disordered" evidence="1">
    <location>
        <begin position="188"/>
        <end position="388"/>
    </location>
</feature>
<dbReference type="GO" id="GO:0006950">
    <property type="term" value="P:response to stress"/>
    <property type="evidence" value="ECO:0007669"/>
    <property type="project" value="UniProtKB-ARBA"/>
</dbReference>
<dbReference type="Pfam" id="PF17283">
    <property type="entry name" value="Zn_ribbon_SprT"/>
    <property type="match status" value="1"/>
</dbReference>
<dbReference type="OrthoDB" id="20772at2759"/>
<accession>A0A6A5QX54</accession>
<organism evidence="3 4">
    <name type="scientific">Ampelomyces quisqualis</name>
    <name type="common">Powdery mildew agent</name>
    <dbReference type="NCBI Taxonomy" id="50730"/>
    <lineage>
        <taxon>Eukaryota</taxon>
        <taxon>Fungi</taxon>
        <taxon>Dikarya</taxon>
        <taxon>Ascomycota</taxon>
        <taxon>Pezizomycotina</taxon>
        <taxon>Dothideomycetes</taxon>
        <taxon>Pleosporomycetidae</taxon>
        <taxon>Pleosporales</taxon>
        <taxon>Pleosporineae</taxon>
        <taxon>Phaeosphaeriaceae</taxon>
        <taxon>Ampelomyces</taxon>
    </lineage>
</organism>
<evidence type="ECO:0000256" key="1">
    <source>
        <dbReference type="SAM" id="MobiDB-lite"/>
    </source>
</evidence>
<dbReference type="InterPro" id="IPR035240">
    <property type="entry name" value="SprT_Zn_ribbon"/>
</dbReference>
<sequence length="751" mass="83184">MARLRKPSPNEATVFVPPSASGATRSSPRKATRSVQYAISSDEEEEALLISKRSAHDLRCNAKTTSASNTLTPRKQRILRPVKSNSRLLRKLSNESLACSERKPRERRIRSETTDIDVSRKRNLLYTKTLAKSMANKQARTAQIGTAGDAELHYPPMRREKENVEEEVLGVEAEEDVETSLWCGDEEVTPQEKEATSIQELSDEEDDDPIVAVRHIGQRPNPRRIISDSEEDSEQELSEAQPPKLANIPKTSRPTQQEPAEEDIVPLTSLRPPHRKGHSTISNWAQEVIDLTSSPEPAGAPAPPPLLPPTRVRSASFASCRPPTSSSQTGLAILTYSPTPTKLRSPCKAPPIARPATPTLGPPSPSKLVSPSKKQPSIPNAPHLRPSLDAFWDPEVVNDWNEKHSPSKPLVSPRKQKWRDDIVKMMKGIELEDDDSSNSDAECPSPTTSPRKKNTTTTKTTFQPRSPIKKPIKALASTNERDIKALRAQRKAFSAQKHALAESFVTTLDSTICASEISTLSASTGGIKLIWSRTLKTTAGRANWRREQLRLRTGPLASDFSTSIRHHCSIELAEKIIDDEERLYNVLAHEFCHLATFMISGVRNNPHGKEFKTWGARASAAFADQGVQVTTKHSYAIEYKFVWECVDCAYQFKRHSKSIDTNRHSCGKCKGPLAQVKPTPRAAGKKDAAGKGGEYQAFVKEHFGRVKAAMGARGEDVAMGKVVEQVAREYRDMKAKEKEVGLEQVMEGLKL</sequence>
<feature type="domain" description="SprT-like" evidence="2">
    <location>
        <begin position="498"/>
        <end position="676"/>
    </location>
</feature>
<dbReference type="SMART" id="SM00731">
    <property type="entry name" value="SprT"/>
    <property type="match status" value="1"/>
</dbReference>
<evidence type="ECO:0000313" key="3">
    <source>
        <dbReference type="EMBL" id="KAF1920361.1"/>
    </source>
</evidence>
<keyword evidence="4" id="KW-1185">Reference proteome</keyword>
<feature type="compositionally biased region" description="Acidic residues" evidence="1">
    <location>
        <begin position="228"/>
        <end position="237"/>
    </location>
</feature>
<gene>
    <name evidence="3" type="ORF">BDU57DRAFT_12400</name>
</gene>
<feature type="compositionally biased region" description="Polar residues" evidence="1">
    <location>
        <begin position="249"/>
        <end position="258"/>
    </location>
</feature>
<dbReference type="PANTHER" id="PTHR23099:SF0">
    <property type="entry name" value="GERM CELL NUCLEAR ACIDIC PROTEIN"/>
    <property type="match status" value="1"/>
</dbReference>
<feature type="compositionally biased region" description="Low complexity" evidence="1">
    <location>
        <begin position="366"/>
        <end position="377"/>
    </location>
</feature>
<feature type="region of interest" description="Disordered" evidence="1">
    <location>
        <begin position="1"/>
        <end position="38"/>
    </location>
</feature>
<name>A0A6A5QX54_AMPQU</name>
<dbReference type="AlphaFoldDB" id="A0A6A5QX54"/>
<feature type="compositionally biased region" description="Pro residues" evidence="1">
    <location>
        <begin position="298"/>
        <end position="308"/>
    </location>
</feature>
<dbReference type="Proteomes" id="UP000800096">
    <property type="component" value="Unassembled WGS sequence"/>
</dbReference>
<proteinExistence type="predicted"/>
<reference evidence="3" key="1">
    <citation type="journal article" date="2020" name="Stud. Mycol.">
        <title>101 Dothideomycetes genomes: a test case for predicting lifestyles and emergence of pathogens.</title>
        <authorList>
            <person name="Haridas S."/>
            <person name="Albert R."/>
            <person name="Binder M."/>
            <person name="Bloem J."/>
            <person name="Labutti K."/>
            <person name="Salamov A."/>
            <person name="Andreopoulos B."/>
            <person name="Baker S."/>
            <person name="Barry K."/>
            <person name="Bills G."/>
            <person name="Bluhm B."/>
            <person name="Cannon C."/>
            <person name="Castanera R."/>
            <person name="Culley D."/>
            <person name="Daum C."/>
            <person name="Ezra D."/>
            <person name="Gonzalez J."/>
            <person name="Henrissat B."/>
            <person name="Kuo A."/>
            <person name="Liang C."/>
            <person name="Lipzen A."/>
            <person name="Lutzoni F."/>
            <person name="Magnuson J."/>
            <person name="Mondo S."/>
            <person name="Nolan M."/>
            <person name="Ohm R."/>
            <person name="Pangilinan J."/>
            <person name="Park H.-J."/>
            <person name="Ramirez L."/>
            <person name="Alfaro M."/>
            <person name="Sun H."/>
            <person name="Tritt A."/>
            <person name="Yoshinaga Y."/>
            <person name="Zwiers L.-H."/>
            <person name="Turgeon B."/>
            <person name="Goodwin S."/>
            <person name="Spatafora J."/>
            <person name="Crous P."/>
            <person name="Grigoriev I."/>
        </authorList>
    </citation>
    <scope>NUCLEOTIDE SEQUENCE</scope>
    <source>
        <strain evidence="3">HMLAC05119</strain>
    </source>
</reference>
<dbReference type="Pfam" id="PF10263">
    <property type="entry name" value="SprT-like"/>
    <property type="match status" value="1"/>
</dbReference>
<feature type="compositionally biased region" description="Low complexity" evidence="1">
    <location>
        <begin position="444"/>
        <end position="465"/>
    </location>
</feature>
<feature type="region of interest" description="Disordered" evidence="1">
    <location>
        <begin position="429"/>
        <end position="465"/>
    </location>
</feature>
<protein>
    <submittedName>
        <fullName evidence="3">SprT-like family-domain-containing protein</fullName>
    </submittedName>
</protein>
<evidence type="ECO:0000313" key="4">
    <source>
        <dbReference type="Proteomes" id="UP000800096"/>
    </source>
</evidence>
<feature type="compositionally biased region" description="Polar residues" evidence="1">
    <location>
        <begin position="322"/>
        <end position="342"/>
    </location>
</feature>
<evidence type="ECO:0000259" key="2">
    <source>
        <dbReference type="SMART" id="SM00731"/>
    </source>
</evidence>
<dbReference type="PANTHER" id="PTHR23099">
    <property type="entry name" value="TRANSCRIPTIONAL REGULATOR"/>
    <property type="match status" value="1"/>
</dbReference>
<dbReference type="EMBL" id="ML979132">
    <property type="protein sequence ID" value="KAF1920361.1"/>
    <property type="molecule type" value="Genomic_DNA"/>
</dbReference>
<dbReference type="InterPro" id="IPR006640">
    <property type="entry name" value="SprT-like_domain"/>
</dbReference>
<dbReference type="GO" id="GO:0005634">
    <property type="term" value="C:nucleus"/>
    <property type="evidence" value="ECO:0007669"/>
    <property type="project" value="TreeGrafter"/>
</dbReference>